<dbReference type="EMBL" id="JAUPFM010000010">
    <property type="protein sequence ID" value="KAK2840098.1"/>
    <property type="molecule type" value="Genomic_DNA"/>
</dbReference>
<sequence>MASPLTTWVWFCLVLARLKSAESRFVRGRLAAMDEFYDRNQEPFEAAPLDRTQRIFSAPVWNFLQVPEASDLNQPQYRCSNGALFLRVSLIRYSNLRFEDGVQLFSLPKRCRDSISVYKWWLMIKFAYTGCLPAIQTGDDVGFHSLKLNYYDHLLQRNMTSMAVCENPSGSTQAGSLLVICRTPQVTVKLPRGSVLWKVKELDFFTKRYSVRQRKTPNALFVVISKLRNMDTGFEVVYSDSSGKLCTVLASCFHKLQQQGVRHHVKRALEQQDYFDLWNFYDIPSEAFDPQRIATTQTWTSSVIDSPQSSGSSGTDTIYDYGEGFYQLWGLGEIPEKPYSGIDIIIPAQATTTAPTTTTMMATPATTTTTTVAPTSTTTAPTTTTATTTAAPATTTQQLPLTTAALNHHLDNSGPHPTTTTTTTAPTHQLPYNNNCCPATTTTTTMPRHHHYHDHNSCPDHHDSYNNCCPGHHHNNYGDGCPHDDCCPHNHHLDNSGPHPHDYHDNNCPYHDNNCPYHHDYKQLLPRHHHNNHGDNNCPPPP</sequence>
<dbReference type="AlphaFoldDB" id="A0AA88MK10"/>
<reference evidence="3" key="1">
    <citation type="submission" date="2023-07" db="EMBL/GenBank/DDBJ databases">
        <title>Chromosome-level Genome Assembly of Striped Snakehead (Channa striata).</title>
        <authorList>
            <person name="Liu H."/>
        </authorList>
    </citation>
    <scope>NUCLEOTIDE SEQUENCE</scope>
    <source>
        <strain evidence="3">Gz</strain>
        <tissue evidence="3">Muscle</tissue>
    </source>
</reference>
<feature type="signal peptide" evidence="2">
    <location>
        <begin position="1"/>
        <end position="23"/>
    </location>
</feature>
<name>A0AA88MK10_CHASR</name>
<comment type="caution">
    <text evidence="3">The sequence shown here is derived from an EMBL/GenBank/DDBJ whole genome shotgun (WGS) entry which is preliminary data.</text>
</comment>
<gene>
    <name evidence="3" type="ORF">Q5P01_013838</name>
</gene>
<evidence type="ECO:0000313" key="4">
    <source>
        <dbReference type="Proteomes" id="UP001187415"/>
    </source>
</evidence>
<evidence type="ECO:0000256" key="1">
    <source>
        <dbReference type="SAM" id="MobiDB-lite"/>
    </source>
</evidence>
<keyword evidence="4" id="KW-1185">Reference proteome</keyword>
<evidence type="ECO:0000313" key="3">
    <source>
        <dbReference type="EMBL" id="KAK2840098.1"/>
    </source>
</evidence>
<protein>
    <submittedName>
        <fullName evidence="3">Uncharacterized protein</fullName>
    </submittedName>
</protein>
<accession>A0AA88MK10</accession>
<organism evidence="3 4">
    <name type="scientific">Channa striata</name>
    <name type="common">Snakehead murrel</name>
    <name type="synonym">Ophicephalus striatus</name>
    <dbReference type="NCBI Taxonomy" id="64152"/>
    <lineage>
        <taxon>Eukaryota</taxon>
        <taxon>Metazoa</taxon>
        <taxon>Chordata</taxon>
        <taxon>Craniata</taxon>
        <taxon>Vertebrata</taxon>
        <taxon>Euteleostomi</taxon>
        <taxon>Actinopterygii</taxon>
        <taxon>Neopterygii</taxon>
        <taxon>Teleostei</taxon>
        <taxon>Neoteleostei</taxon>
        <taxon>Acanthomorphata</taxon>
        <taxon>Anabantaria</taxon>
        <taxon>Anabantiformes</taxon>
        <taxon>Channoidei</taxon>
        <taxon>Channidae</taxon>
        <taxon>Channa</taxon>
    </lineage>
</organism>
<feature type="region of interest" description="Disordered" evidence="1">
    <location>
        <begin position="368"/>
        <end position="390"/>
    </location>
</feature>
<proteinExistence type="predicted"/>
<feature type="chain" id="PRO_5041635778" evidence="2">
    <location>
        <begin position="24"/>
        <end position="542"/>
    </location>
</feature>
<dbReference type="Proteomes" id="UP001187415">
    <property type="component" value="Unassembled WGS sequence"/>
</dbReference>
<evidence type="ECO:0000256" key="2">
    <source>
        <dbReference type="SAM" id="SignalP"/>
    </source>
</evidence>
<keyword evidence="2" id="KW-0732">Signal</keyword>